<gene>
    <name evidence="1" type="ORF">BDY19DRAFT_897938</name>
</gene>
<name>A0ACB8TRP4_9APHY</name>
<comment type="caution">
    <text evidence="1">The sequence shown here is derived from an EMBL/GenBank/DDBJ whole genome shotgun (WGS) entry which is preliminary data.</text>
</comment>
<protein>
    <submittedName>
        <fullName evidence="1">Oxidoreductase-like protein</fullName>
    </submittedName>
</protein>
<reference evidence="1" key="1">
    <citation type="journal article" date="2021" name="Environ. Microbiol.">
        <title>Gene family expansions and transcriptome signatures uncover fungal adaptations to wood decay.</title>
        <authorList>
            <person name="Hage H."/>
            <person name="Miyauchi S."/>
            <person name="Viragh M."/>
            <person name="Drula E."/>
            <person name="Min B."/>
            <person name="Chaduli D."/>
            <person name="Navarro D."/>
            <person name="Favel A."/>
            <person name="Norest M."/>
            <person name="Lesage-Meessen L."/>
            <person name="Balint B."/>
            <person name="Merenyi Z."/>
            <person name="de Eugenio L."/>
            <person name="Morin E."/>
            <person name="Martinez A.T."/>
            <person name="Baldrian P."/>
            <person name="Stursova M."/>
            <person name="Martinez M.J."/>
            <person name="Novotny C."/>
            <person name="Magnuson J.K."/>
            <person name="Spatafora J.W."/>
            <person name="Maurice S."/>
            <person name="Pangilinan J."/>
            <person name="Andreopoulos W."/>
            <person name="LaButti K."/>
            <person name="Hundley H."/>
            <person name="Na H."/>
            <person name="Kuo A."/>
            <person name="Barry K."/>
            <person name="Lipzen A."/>
            <person name="Henrissat B."/>
            <person name="Riley R."/>
            <person name="Ahrendt S."/>
            <person name="Nagy L.G."/>
            <person name="Grigoriev I.V."/>
            <person name="Martin F."/>
            <person name="Rosso M.N."/>
        </authorList>
    </citation>
    <scope>NUCLEOTIDE SEQUENCE</scope>
    <source>
        <strain evidence="1">CBS 384.51</strain>
    </source>
</reference>
<accession>A0ACB8TRP4</accession>
<evidence type="ECO:0000313" key="2">
    <source>
        <dbReference type="Proteomes" id="UP001055072"/>
    </source>
</evidence>
<sequence>MKHPTRGGQNLTDRYRRLEKSLRGKGTYQKDITELAEEAATLSKSHKTGPGTRTFMGFVVPEEPKPPASDDCCMSGCAICVYDLYDEALDEYKKAVEHLQMSLTALRIPEDQWPEDIQTEPKSKDAKTQRKPNPTLSAFEEFEARLKQKHANDAAMATSGSRSVAAGL</sequence>
<keyword evidence="2" id="KW-1185">Reference proteome</keyword>
<evidence type="ECO:0000313" key="1">
    <source>
        <dbReference type="EMBL" id="KAI0084712.1"/>
    </source>
</evidence>
<proteinExistence type="predicted"/>
<dbReference type="Proteomes" id="UP001055072">
    <property type="component" value="Unassembled WGS sequence"/>
</dbReference>
<organism evidence="1 2">
    <name type="scientific">Irpex rosettiformis</name>
    <dbReference type="NCBI Taxonomy" id="378272"/>
    <lineage>
        <taxon>Eukaryota</taxon>
        <taxon>Fungi</taxon>
        <taxon>Dikarya</taxon>
        <taxon>Basidiomycota</taxon>
        <taxon>Agaricomycotina</taxon>
        <taxon>Agaricomycetes</taxon>
        <taxon>Polyporales</taxon>
        <taxon>Irpicaceae</taxon>
        <taxon>Irpex</taxon>
    </lineage>
</organism>
<dbReference type="EMBL" id="MU274939">
    <property type="protein sequence ID" value="KAI0084712.1"/>
    <property type="molecule type" value="Genomic_DNA"/>
</dbReference>